<name>A0A9P7UMV3_9AGAR</name>
<dbReference type="AlphaFoldDB" id="A0A9P7UMV3"/>
<evidence type="ECO:0000313" key="3">
    <source>
        <dbReference type="Proteomes" id="UP001049176"/>
    </source>
</evidence>
<protein>
    <submittedName>
        <fullName evidence="2">Uncharacterized protein</fullName>
    </submittedName>
</protein>
<dbReference type="GeneID" id="66081160"/>
<feature type="compositionally biased region" description="Basic and acidic residues" evidence="1">
    <location>
        <begin position="299"/>
        <end position="308"/>
    </location>
</feature>
<feature type="compositionally biased region" description="Low complexity" evidence="1">
    <location>
        <begin position="211"/>
        <end position="227"/>
    </location>
</feature>
<dbReference type="EMBL" id="CM032188">
    <property type="protein sequence ID" value="KAG7088052.1"/>
    <property type="molecule type" value="Genomic_DNA"/>
</dbReference>
<evidence type="ECO:0000313" key="2">
    <source>
        <dbReference type="EMBL" id="KAG7088052.1"/>
    </source>
</evidence>
<feature type="compositionally biased region" description="Basic and acidic residues" evidence="1">
    <location>
        <begin position="481"/>
        <end position="491"/>
    </location>
</feature>
<dbReference type="KEGG" id="more:E1B28_012085"/>
<proteinExistence type="predicted"/>
<dbReference type="RefSeq" id="XP_043004523.1">
    <property type="nucleotide sequence ID" value="XM_043157157.1"/>
</dbReference>
<accession>A0A9P7UMV3</accession>
<feature type="region of interest" description="Disordered" evidence="1">
    <location>
        <begin position="477"/>
        <end position="515"/>
    </location>
</feature>
<feature type="region of interest" description="Disordered" evidence="1">
    <location>
        <begin position="136"/>
        <end position="156"/>
    </location>
</feature>
<feature type="compositionally biased region" description="Basic and acidic residues" evidence="1">
    <location>
        <begin position="242"/>
        <end position="254"/>
    </location>
</feature>
<sequence length="515" mass="57427">MTSTIANYPESEVAETEPLASDTENHDSQATHNRTTVNLKSSDLKVEFKKIYQKHGSLKERRLWLRDNLSKKCNSCEEKNLKCLSQPDKIRCEACARRKEGSCSKVAEEKKDRVMKSLKIDASTYDALLSEYNKKKDSKPRVRGRKTTAPKKSTVSCRVSSPIDKVAVKTSVKKPTILFPSSPPRAKKSPTRPISSGTNREQPEIHSRTVALTRSAAPAPSTPSKSKLTVEKPNSASRKFVRFLESKTTKRAKDPEDDSTSSESSESEKDEEDKCKAVRANLTPLARFPRPIPKKNAGLHHEVEKNPDSDGSQDSDSSHSEASEQSEEDHRGDQEAGAVLLEVEDEVPFDGESVDAADEDDQDSNPIVAGQKVNGELGYLLSMTYRLSIHYEALKLNKPDSTTMTIPAVSRPAGQDFVELHLLKRKVEMSMQNIDRRSSVWCNLNEVAGRLGDMATSQMDEIITKAGTFIGSRSEVEVDGGYEREGQEPERKRLKTMSSKNTRKSIEAKQRQRDD</sequence>
<organism evidence="2 3">
    <name type="scientific">Marasmius oreades</name>
    <name type="common">fairy-ring Marasmius</name>
    <dbReference type="NCBI Taxonomy" id="181124"/>
    <lineage>
        <taxon>Eukaryota</taxon>
        <taxon>Fungi</taxon>
        <taxon>Dikarya</taxon>
        <taxon>Basidiomycota</taxon>
        <taxon>Agaricomycotina</taxon>
        <taxon>Agaricomycetes</taxon>
        <taxon>Agaricomycetidae</taxon>
        <taxon>Agaricales</taxon>
        <taxon>Marasmiineae</taxon>
        <taxon>Marasmiaceae</taxon>
        <taxon>Marasmius</taxon>
    </lineage>
</organism>
<dbReference type="Proteomes" id="UP001049176">
    <property type="component" value="Chromosome 8"/>
</dbReference>
<feature type="region of interest" description="Disordered" evidence="1">
    <location>
        <begin position="175"/>
        <end position="334"/>
    </location>
</feature>
<reference evidence="2" key="1">
    <citation type="journal article" date="2021" name="Genome Biol. Evol.">
        <title>The assembled and annotated genome of the fairy-ring fungus Marasmius oreades.</title>
        <authorList>
            <person name="Hiltunen M."/>
            <person name="Ament-Velasquez S.L."/>
            <person name="Johannesson H."/>
        </authorList>
    </citation>
    <scope>NUCLEOTIDE SEQUENCE</scope>
    <source>
        <strain evidence="2">03SP1</strain>
    </source>
</reference>
<keyword evidence="3" id="KW-1185">Reference proteome</keyword>
<gene>
    <name evidence="2" type="ORF">E1B28_012085</name>
</gene>
<dbReference type="OrthoDB" id="2909983at2759"/>
<evidence type="ECO:0000256" key="1">
    <source>
        <dbReference type="SAM" id="MobiDB-lite"/>
    </source>
</evidence>
<comment type="caution">
    <text evidence="2">The sequence shown here is derived from an EMBL/GenBank/DDBJ whole genome shotgun (WGS) entry which is preliminary data.</text>
</comment>
<feature type="compositionally biased region" description="Basic and acidic residues" evidence="1">
    <location>
        <begin position="504"/>
        <end position="515"/>
    </location>
</feature>
<feature type="compositionally biased region" description="Basic residues" evidence="1">
    <location>
        <begin position="136"/>
        <end position="149"/>
    </location>
</feature>
<feature type="region of interest" description="Disordered" evidence="1">
    <location>
        <begin position="1"/>
        <end position="35"/>
    </location>
</feature>
<feature type="compositionally biased region" description="Basic and acidic residues" evidence="1">
    <location>
        <begin position="316"/>
        <end position="334"/>
    </location>
</feature>